<dbReference type="Proteomes" id="UP000644756">
    <property type="component" value="Unassembled WGS sequence"/>
</dbReference>
<dbReference type="EMBL" id="BMGR01000003">
    <property type="protein sequence ID" value="GGF96720.1"/>
    <property type="molecule type" value="Genomic_DNA"/>
</dbReference>
<evidence type="ECO:0000313" key="8">
    <source>
        <dbReference type="EMBL" id="GGF96720.1"/>
    </source>
</evidence>
<feature type="transmembrane region" description="Helical" evidence="6">
    <location>
        <begin position="68"/>
        <end position="87"/>
    </location>
</feature>
<comment type="caution">
    <text evidence="8">The sequence shown here is derived from an EMBL/GenBank/DDBJ whole genome shotgun (WGS) entry which is preliminary data.</text>
</comment>
<proteinExistence type="predicted"/>
<dbReference type="GO" id="GO:0022857">
    <property type="term" value="F:transmembrane transporter activity"/>
    <property type="evidence" value="ECO:0007669"/>
    <property type="project" value="InterPro"/>
</dbReference>
<organism evidence="8 9">
    <name type="scientific">Paenibacillus abyssi</name>
    <dbReference type="NCBI Taxonomy" id="1340531"/>
    <lineage>
        <taxon>Bacteria</taxon>
        <taxon>Bacillati</taxon>
        <taxon>Bacillota</taxon>
        <taxon>Bacilli</taxon>
        <taxon>Bacillales</taxon>
        <taxon>Paenibacillaceae</taxon>
        <taxon>Paenibacillus</taxon>
    </lineage>
</organism>
<evidence type="ECO:0000256" key="1">
    <source>
        <dbReference type="ARBA" id="ARBA00004651"/>
    </source>
</evidence>
<keyword evidence="3 6" id="KW-0812">Transmembrane</keyword>
<dbReference type="Gene3D" id="1.20.1250.20">
    <property type="entry name" value="MFS general substrate transporter like domains"/>
    <property type="match status" value="1"/>
</dbReference>
<dbReference type="InterPro" id="IPR036259">
    <property type="entry name" value="MFS_trans_sf"/>
</dbReference>
<comment type="subcellular location">
    <subcellularLocation>
        <location evidence="1">Cell membrane</location>
        <topology evidence="1">Multi-pass membrane protein</topology>
    </subcellularLocation>
</comment>
<feature type="transmembrane region" description="Helical" evidence="6">
    <location>
        <begin position="128"/>
        <end position="152"/>
    </location>
</feature>
<evidence type="ECO:0000256" key="3">
    <source>
        <dbReference type="ARBA" id="ARBA00022692"/>
    </source>
</evidence>
<feature type="transmembrane region" description="Helical" evidence="6">
    <location>
        <begin position="242"/>
        <end position="260"/>
    </location>
</feature>
<keyword evidence="2" id="KW-0813">Transport</keyword>
<protein>
    <recommendedName>
        <fullName evidence="7">Major facilitator superfamily (MFS) profile domain-containing protein</fullName>
    </recommendedName>
</protein>
<feature type="transmembrane region" description="Helical" evidence="6">
    <location>
        <begin position="301"/>
        <end position="320"/>
    </location>
</feature>
<reference evidence="8" key="2">
    <citation type="submission" date="2020-09" db="EMBL/GenBank/DDBJ databases">
        <authorList>
            <person name="Sun Q."/>
            <person name="Zhou Y."/>
        </authorList>
    </citation>
    <scope>NUCLEOTIDE SEQUENCE</scope>
    <source>
        <strain evidence="8">CGMCC 1.12987</strain>
    </source>
</reference>
<dbReference type="RefSeq" id="WP_188530002.1">
    <property type="nucleotide sequence ID" value="NZ_BMGR01000003.1"/>
</dbReference>
<name>A0A917CTW1_9BACL</name>
<feature type="transmembrane region" description="Helical" evidence="6">
    <location>
        <begin position="385"/>
        <end position="405"/>
    </location>
</feature>
<sequence>MRTAIWLYLFLFVAFFDLHAQYPILTPFALSLGAAPSFIGLMMGLYSITHLPGNLIAGFSVDRFGSRLFIVFSLLLAGIILLLQSQVTDPWQLLVLRSISGFVLAFLSPACMALLAKIGRNQLEQGKLMAGNGLVHTLASVVSPAAGAFLVAQIGFTMAFYVLGWILIVTALFALLFIRDNVHNSSASLKSSAAKPEAVTSNQEMPSSAASSLEKPSSAASSLKIPSSAASKDEQSEQATPWLIYSLPIAMACAQGILSFELPFMAVTANAMMTTGLLFSVVSLGALITLSMLFLNRYSAFYRSLWGAVLLAITYFFVAAQAPLPLAVLLLFLGMAKGIIFPALTTLLIQSSGGKRYGRTFSILSIAFSIGAFLGPMLAGQLRDYISPYFIAFLVLMIAALILPFHSTRQPSANTHFT</sequence>
<keyword evidence="4 6" id="KW-1133">Transmembrane helix</keyword>
<evidence type="ECO:0000313" key="9">
    <source>
        <dbReference type="Proteomes" id="UP000644756"/>
    </source>
</evidence>
<dbReference type="AlphaFoldDB" id="A0A917CTW1"/>
<dbReference type="InterPro" id="IPR011701">
    <property type="entry name" value="MFS"/>
</dbReference>
<feature type="transmembrane region" description="Helical" evidence="6">
    <location>
        <begin position="158"/>
        <end position="178"/>
    </location>
</feature>
<evidence type="ECO:0000256" key="2">
    <source>
        <dbReference type="ARBA" id="ARBA00022448"/>
    </source>
</evidence>
<gene>
    <name evidence="8" type="ORF">GCM10010916_12460</name>
</gene>
<keyword evidence="9" id="KW-1185">Reference proteome</keyword>
<feature type="transmembrane region" description="Helical" evidence="6">
    <location>
        <begin position="326"/>
        <end position="349"/>
    </location>
</feature>
<accession>A0A917CTW1</accession>
<dbReference type="InterPro" id="IPR020846">
    <property type="entry name" value="MFS_dom"/>
</dbReference>
<evidence type="ECO:0000256" key="5">
    <source>
        <dbReference type="ARBA" id="ARBA00023136"/>
    </source>
</evidence>
<feature type="transmembrane region" description="Helical" evidence="6">
    <location>
        <begin position="272"/>
        <end position="294"/>
    </location>
</feature>
<dbReference type="SUPFAM" id="SSF103473">
    <property type="entry name" value="MFS general substrate transporter"/>
    <property type="match status" value="1"/>
</dbReference>
<dbReference type="PANTHER" id="PTHR23506">
    <property type="entry name" value="GH10249P"/>
    <property type="match status" value="1"/>
</dbReference>
<evidence type="ECO:0000259" key="7">
    <source>
        <dbReference type="PROSITE" id="PS50850"/>
    </source>
</evidence>
<dbReference type="GO" id="GO:0005886">
    <property type="term" value="C:plasma membrane"/>
    <property type="evidence" value="ECO:0007669"/>
    <property type="project" value="UniProtKB-SubCell"/>
</dbReference>
<dbReference type="PANTHER" id="PTHR23506:SF23">
    <property type="entry name" value="GH10249P"/>
    <property type="match status" value="1"/>
</dbReference>
<reference evidence="8" key="1">
    <citation type="journal article" date="2014" name="Int. J. Syst. Evol. Microbiol.">
        <title>Complete genome sequence of Corynebacterium casei LMG S-19264T (=DSM 44701T), isolated from a smear-ripened cheese.</title>
        <authorList>
            <consortium name="US DOE Joint Genome Institute (JGI-PGF)"/>
            <person name="Walter F."/>
            <person name="Albersmeier A."/>
            <person name="Kalinowski J."/>
            <person name="Ruckert C."/>
        </authorList>
    </citation>
    <scope>NUCLEOTIDE SEQUENCE</scope>
    <source>
        <strain evidence="8">CGMCC 1.12987</strain>
    </source>
</reference>
<dbReference type="InterPro" id="IPR050930">
    <property type="entry name" value="MFS_Vesicular_Transporter"/>
</dbReference>
<keyword evidence="5 6" id="KW-0472">Membrane</keyword>
<feature type="transmembrane region" description="Helical" evidence="6">
    <location>
        <begin position="93"/>
        <end position="116"/>
    </location>
</feature>
<feature type="transmembrane region" description="Helical" evidence="6">
    <location>
        <begin position="361"/>
        <end position="379"/>
    </location>
</feature>
<evidence type="ECO:0000256" key="6">
    <source>
        <dbReference type="SAM" id="Phobius"/>
    </source>
</evidence>
<dbReference type="Pfam" id="PF07690">
    <property type="entry name" value="MFS_1"/>
    <property type="match status" value="2"/>
</dbReference>
<evidence type="ECO:0000256" key="4">
    <source>
        <dbReference type="ARBA" id="ARBA00022989"/>
    </source>
</evidence>
<dbReference type="PROSITE" id="PS50850">
    <property type="entry name" value="MFS"/>
    <property type="match status" value="1"/>
</dbReference>
<feature type="domain" description="Major facilitator superfamily (MFS) profile" evidence="7">
    <location>
        <begin position="3"/>
        <end position="412"/>
    </location>
</feature>